<dbReference type="OrthoDB" id="47007at2759"/>
<dbReference type="InterPro" id="IPR007219">
    <property type="entry name" value="XnlR_reg_dom"/>
</dbReference>
<evidence type="ECO:0000256" key="3">
    <source>
        <dbReference type="ARBA" id="ARBA00023015"/>
    </source>
</evidence>
<dbReference type="InterPro" id="IPR001138">
    <property type="entry name" value="Zn2Cys6_DnaBD"/>
</dbReference>
<gene>
    <name evidence="8" type="ORF">OIDMADRAFT_34279</name>
</gene>
<dbReference type="CDD" id="cd00067">
    <property type="entry name" value="GAL4"/>
    <property type="match status" value="1"/>
</dbReference>
<dbReference type="PANTHER" id="PTHR47540">
    <property type="entry name" value="THIAMINE REPRESSIBLE GENES REGULATORY PROTEIN THI5"/>
    <property type="match status" value="1"/>
</dbReference>
<organism evidence="8 9">
    <name type="scientific">Oidiodendron maius (strain Zn)</name>
    <dbReference type="NCBI Taxonomy" id="913774"/>
    <lineage>
        <taxon>Eukaryota</taxon>
        <taxon>Fungi</taxon>
        <taxon>Dikarya</taxon>
        <taxon>Ascomycota</taxon>
        <taxon>Pezizomycotina</taxon>
        <taxon>Leotiomycetes</taxon>
        <taxon>Leotiomycetes incertae sedis</taxon>
        <taxon>Myxotrichaceae</taxon>
        <taxon>Oidiodendron</taxon>
    </lineage>
</organism>
<dbReference type="Pfam" id="PF04082">
    <property type="entry name" value="Fungal_trans"/>
    <property type="match status" value="1"/>
</dbReference>
<reference evidence="8 9" key="1">
    <citation type="submission" date="2014-04" db="EMBL/GenBank/DDBJ databases">
        <authorList>
            <consortium name="DOE Joint Genome Institute"/>
            <person name="Kuo A."/>
            <person name="Martino E."/>
            <person name="Perotto S."/>
            <person name="Kohler A."/>
            <person name="Nagy L.G."/>
            <person name="Floudas D."/>
            <person name="Copeland A."/>
            <person name="Barry K.W."/>
            <person name="Cichocki N."/>
            <person name="Veneault-Fourrey C."/>
            <person name="LaButti K."/>
            <person name="Lindquist E.A."/>
            <person name="Lipzen A."/>
            <person name="Lundell T."/>
            <person name="Morin E."/>
            <person name="Murat C."/>
            <person name="Sun H."/>
            <person name="Tunlid A."/>
            <person name="Henrissat B."/>
            <person name="Grigoriev I.V."/>
            <person name="Hibbett D.S."/>
            <person name="Martin F."/>
            <person name="Nordberg H.P."/>
            <person name="Cantor M.N."/>
            <person name="Hua S.X."/>
        </authorList>
    </citation>
    <scope>NUCLEOTIDE SEQUENCE [LARGE SCALE GENOMIC DNA]</scope>
    <source>
        <strain evidence="8 9">Zn</strain>
    </source>
</reference>
<feature type="domain" description="Zn(2)-C6 fungal-type" evidence="7">
    <location>
        <begin position="11"/>
        <end position="40"/>
    </location>
</feature>
<name>A0A0C3GU52_OIDMZ</name>
<dbReference type="STRING" id="913774.A0A0C3GU52"/>
<evidence type="ECO:0000259" key="7">
    <source>
        <dbReference type="PROSITE" id="PS50048"/>
    </source>
</evidence>
<reference evidence="9" key="2">
    <citation type="submission" date="2015-01" db="EMBL/GenBank/DDBJ databases">
        <title>Evolutionary Origins and Diversification of the Mycorrhizal Mutualists.</title>
        <authorList>
            <consortium name="DOE Joint Genome Institute"/>
            <consortium name="Mycorrhizal Genomics Consortium"/>
            <person name="Kohler A."/>
            <person name="Kuo A."/>
            <person name="Nagy L.G."/>
            <person name="Floudas D."/>
            <person name="Copeland A."/>
            <person name="Barry K.W."/>
            <person name="Cichocki N."/>
            <person name="Veneault-Fourrey C."/>
            <person name="LaButti K."/>
            <person name="Lindquist E.A."/>
            <person name="Lipzen A."/>
            <person name="Lundell T."/>
            <person name="Morin E."/>
            <person name="Murat C."/>
            <person name="Riley R."/>
            <person name="Ohm R."/>
            <person name="Sun H."/>
            <person name="Tunlid A."/>
            <person name="Henrissat B."/>
            <person name="Grigoriev I.V."/>
            <person name="Hibbett D.S."/>
            <person name="Martin F."/>
        </authorList>
    </citation>
    <scope>NUCLEOTIDE SEQUENCE [LARGE SCALE GENOMIC DNA]</scope>
    <source>
        <strain evidence="9">Zn</strain>
    </source>
</reference>
<protein>
    <recommendedName>
        <fullName evidence="7">Zn(2)-C6 fungal-type domain-containing protein</fullName>
    </recommendedName>
</protein>
<keyword evidence="3" id="KW-0805">Transcription regulation</keyword>
<accession>A0A0C3GU52</accession>
<dbReference type="GO" id="GO:0008270">
    <property type="term" value="F:zinc ion binding"/>
    <property type="evidence" value="ECO:0007669"/>
    <property type="project" value="InterPro"/>
</dbReference>
<dbReference type="EMBL" id="KN832888">
    <property type="protein sequence ID" value="KIM94839.1"/>
    <property type="molecule type" value="Genomic_DNA"/>
</dbReference>
<dbReference type="InterPro" id="IPR051711">
    <property type="entry name" value="Stress_Response_Reg"/>
</dbReference>
<evidence type="ECO:0000313" key="8">
    <source>
        <dbReference type="EMBL" id="KIM94839.1"/>
    </source>
</evidence>
<sequence length="677" mass="77040">MRPTGSRNGIACHRCHKLKIKCNGERPCKKCHAKNHQCTYPIRDRNLTVSESYLNRVLQELNELKQRVHLENGSNNGSKDLLSGPHNVPWNAHGNGAAYGRSVEDPTAEVFVSKLKELVCPIPQQNISSPSSSTASSTMQDRPAAMLSDSSQSHNYVFLSFDRLGWRYLLIICIKLISSDPKLSLKLPPFSQASTFLDTFDLIMGSDYHWFLHSTFRNQVEMLYQDPYCSYARDKIWLCRLLTTLAIGESYISDSPLVIRFDGSHNDASNTDSRGSAMDSSIKKSMNPPGTELFEQALTLLHVPYEEPRIEHVEVLNLISFYCYSLNRRKTAFIYAGMSIRLANMIGIDNPASPECSALHREHRKRLWWSGYCLEKNTSTEMGWKPSYTLADRQLDYPSNEGLSQTDLTEFHAPEFLTAQIKLTELKLSVTETAYKLQAGDLVGSHEIRNCLDLLQKWKLDLAPNVALNFEFGIPKEMSELRTMRTTSSLYLKYNHCIILLLRPFLLTEITHARDGNSGSGMQEDCRNFGDTCLRAARHSLKILISLSQYRQLAKYGFWESLHLFSSLSLLLLVKLINRRWPHTLGLNFCDDDEETYAVCRIILQEMSSVGNFASNDHLRMLHEIENLEKHAQEMSTETAATLPDFLLDVADWQNIFFNSDAGVNEADISWNFANTE</sequence>
<dbReference type="HOGENOM" id="CLU_006926_5_1_1"/>
<dbReference type="SMART" id="SM00066">
    <property type="entry name" value="GAL4"/>
    <property type="match status" value="1"/>
</dbReference>
<dbReference type="SMART" id="SM00906">
    <property type="entry name" value="Fungal_trans"/>
    <property type="match status" value="1"/>
</dbReference>
<dbReference type="CDD" id="cd12148">
    <property type="entry name" value="fungal_TF_MHR"/>
    <property type="match status" value="1"/>
</dbReference>
<comment type="subcellular location">
    <subcellularLocation>
        <location evidence="1">Nucleus</location>
    </subcellularLocation>
</comment>
<keyword evidence="6" id="KW-0539">Nucleus</keyword>
<dbReference type="Gene3D" id="4.10.240.10">
    <property type="entry name" value="Zn(2)-C6 fungal-type DNA-binding domain"/>
    <property type="match status" value="1"/>
</dbReference>
<evidence type="ECO:0000256" key="6">
    <source>
        <dbReference type="ARBA" id="ARBA00023242"/>
    </source>
</evidence>
<dbReference type="GO" id="GO:0006351">
    <property type="term" value="P:DNA-templated transcription"/>
    <property type="evidence" value="ECO:0007669"/>
    <property type="project" value="InterPro"/>
</dbReference>
<evidence type="ECO:0000256" key="5">
    <source>
        <dbReference type="ARBA" id="ARBA00023163"/>
    </source>
</evidence>
<dbReference type="PANTHER" id="PTHR47540:SF6">
    <property type="entry name" value="ZN(II)2CYS6 TRANSCRIPTION FACTOR (EUROFUNG)"/>
    <property type="match status" value="1"/>
</dbReference>
<evidence type="ECO:0000256" key="1">
    <source>
        <dbReference type="ARBA" id="ARBA00004123"/>
    </source>
</evidence>
<dbReference type="Proteomes" id="UP000054321">
    <property type="component" value="Unassembled WGS sequence"/>
</dbReference>
<evidence type="ECO:0000313" key="9">
    <source>
        <dbReference type="Proteomes" id="UP000054321"/>
    </source>
</evidence>
<dbReference type="Pfam" id="PF00172">
    <property type="entry name" value="Zn_clus"/>
    <property type="match status" value="1"/>
</dbReference>
<keyword evidence="2" id="KW-0479">Metal-binding</keyword>
<dbReference type="InterPro" id="IPR036864">
    <property type="entry name" value="Zn2-C6_fun-type_DNA-bd_sf"/>
</dbReference>
<dbReference type="GO" id="GO:0045944">
    <property type="term" value="P:positive regulation of transcription by RNA polymerase II"/>
    <property type="evidence" value="ECO:0007669"/>
    <property type="project" value="TreeGrafter"/>
</dbReference>
<evidence type="ECO:0000256" key="2">
    <source>
        <dbReference type="ARBA" id="ARBA00022723"/>
    </source>
</evidence>
<dbReference type="AlphaFoldDB" id="A0A0C3GU52"/>
<dbReference type="GO" id="GO:0043565">
    <property type="term" value="F:sequence-specific DNA binding"/>
    <property type="evidence" value="ECO:0007669"/>
    <property type="project" value="TreeGrafter"/>
</dbReference>
<proteinExistence type="predicted"/>
<keyword evidence="9" id="KW-1185">Reference proteome</keyword>
<keyword evidence="5" id="KW-0804">Transcription</keyword>
<dbReference type="SUPFAM" id="SSF57701">
    <property type="entry name" value="Zn2/Cys6 DNA-binding domain"/>
    <property type="match status" value="1"/>
</dbReference>
<keyword evidence="4" id="KW-0238">DNA-binding</keyword>
<dbReference type="PROSITE" id="PS00463">
    <property type="entry name" value="ZN2_CY6_FUNGAL_1"/>
    <property type="match status" value="1"/>
</dbReference>
<evidence type="ECO:0000256" key="4">
    <source>
        <dbReference type="ARBA" id="ARBA00023125"/>
    </source>
</evidence>
<dbReference type="GO" id="GO:0005634">
    <property type="term" value="C:nucleus"/>
    <property type="evidence" value="ECO:0007669"/>
    <property type="project" value="UniProtKB-SubCell"/>
</dbReference>
<dbReference type="InParanoid" id="A0A0C3GU52"/>
<dbReference type="GO" id="GO:0000981">
    <property type="term" value="F:DNA-binding transcription factor activity, RNA polymerase II-specific"/>
    <property type="evidence" value="ECO:0007669"/>
    <property type="project" value="InterPro"/>
</dbReference>
<dbReference type="PROSITE" id="PS50048">
    <property type="entry name" value="ZN2_CY6_FUNGAL_2"/>
    <property type="match status" value="1"/>
</dbReference>